<dbReference type="GO" id="GO:0043495">
    <property type="term" value="F:protein-membrane adaptor activity"/>
    <property type="evidence" value="ECO:0007669"/>
    <property type="project" value="TreeGrafter"/>
</dbReference>
<accession>A0A397TGP4</accession>
<evidence type="ECO:0000256" key="5">
    <source>
        <dbReference type="SAM" id="MobiDB-lite"/>
    </source>
</evidence>
<proteinExistence type="predicted"/>
<dbReference type="Proteomes" id="UP000265703">
    <property type="component" value="Unassembled WGS sequence"/>
</dbReference>
<evidence type="ECO:0000313" key="7">
    <source>
        <dbReference type="EMBL" id="RIA94171.1"/>
    </source>
</evidence>
<evidence type="ECO:0000256" key="3">
    <source>
        <dbReference type="ARBA" id="ARBA00022989"/>
    </source>
</evidence>
<dbReference type="PANTHER" id="PTHR12911">
    <property type="entry name" value="SAD1/UNC-84-LIKE PROTEIN-RELATED"/>
    <property type="match status" value="1"/>
</dbReference>
<dbReference type="PROSITE" id="PS51469">
    <property type="entry name" value="SUN"/>
    <property type="match status" value="1"/>
</dbReference>
<protein>
    <submittedName>
        <fullName evidence="7">UNC-like C-terminal-domain-containing protein</fullName>
    </submittedName>
</protein>
<feature type="region of interest" description="Disordered" evidence="5">
    <location>
        <begin position="253"/>
        <end position="275"/>
    </location>
</feature>
<evidence type="ECO:0000259" key="6">
    <source>
        <dbReference type="PROSITE" id="PS51469"/>
    </source>
</evidence>
<comment type="caution">
    <text evidence="7">The sequence shown here is derived from an EMBL/GenBank/DDBJ whole genome shotgun (WGS) entry which is preliminary data.</text>
</comment>
<name>A0A397TGP4_9GLOM</name>
<organism evidence="7 8">
    <name type="scientific">Glomus cerebriforme</name>
    <dbReference type="NCBI Taxonomy" id="658196"/>
    <lineage>
        <taxon>Eukaryota</taxon>
        <taxon>Fungi</taxon>
        <taxon>Fungi incertae sedis</taxon>
        <taxon>Mucoromycota</taxon>
        <taxon>Glomeromycotina</taxon>
        <taxon>Glomeromycetes</taxon>
        <taxon>Glomerales</taxon>
        <taxon>Glomeraceae</taxon>
        <taxon>Glomus</taxon>
    </lineage>
</organism>
<comment type="subcellular location">
    <subcellularLocation>
        <location evidence="1">Membrane</location>
    </subcellularLocation>
</comment>
<dbReference type="AlphaFoldDB" id="A0A397TGP4"/>
<dbReference type="InterPro" id="IPR045119">
    <property type="entry name" value="SUN1-5"/>
</dbReference>
<evidence type="ECO:0000313" key="8">
    <source>
        <dbReference type="Proteomes" id="UP000265703"/>
    </source>
</evidence>
<keyword evidence="3" id="KW-1133">Transmembrane helix</keyword>
<dbReference type="Pfam" id="PF07738">
    <property type="entry name" value="Sad1_UNC"/>
    <property type="match status" value="2"/>
</dbReference>
<keyword evidence="4" id="KW-0472">Membrane</keyword>
<dbReference type="STRING" id="658196.A0A397TGP4"/>
<feature type="domain" description="SUN" evidence="6">
    <location>
        <begin position="106"/>
        <end position="359"/>
    </location>
</feature>
<dbReference type="InterPro" id="IPR012919">
    <property type="entry name" value="SUN_dom"/>
</dbReference>
<dbReference type="EMBL" id="QKYT01000088">
    <property type="protein sequence ID" value="RIA94171.1"/>
    <property type="molecule type" value="Genomic_DNA"/>
</dbReference>
<keyword evidence="2" id="KW-0812">Transmembrane</keyword>
<sequence>MIIAEVRNHLNSEDGKRSPTSLPTELHSMIVSEVKQITENEFKNIVTSEVKKASLRAPPARYRGSLRGEEMLEIIRTEARQIAKEELLKYSQDKLSVPDFALHSGGAKIISKYTSKTYERWPDKWYKQTFAYLSGQGILRGKPPVTAISHDTNVGQCWPFSGQEGQLAILLNRRVHVTSVTYDHVSKDIAVEIQSAPKDFEVWGIIDDGVGGKDNHDDDEEYDIDNSMRNYMDTNEDYDRMESTEDSCGVRVDGQYEPGKGNNQLPDSDHSSDDELSHLKRQFDNLTYGELRLGSSPLHLYLGKFTYDMHGLPVQTFDIPKHITAHNKPIRAIIMKVKSNWGKPEYTCLYRFRVHGTPA</sequence>
<dbReference type="PANTHER" id="PTHR12911:SF8">
    <property type="entry name" value="KLAROID PROTEIN-RELATED"/>
    <property type="match status" value="1"/>
</dbReference>
<reference evidence="7 8" key="1">
    <citation type="submission" date="2018-06" db="EMBL/GenBank/DDBJ databases">
        <title>Comparative genomics reveals the genomic features of Rhizophagus irregularis, R. cerebriforme, R. diaphanum and Gigaspora rosea, and their symbiotic lifestyle signature.</title>
        <authorList>
            <person name="Morin E."/>
            <person name="San Clemente H."/>
            <person name="Chen E.C.H."/>
            <person name="De La Providencia I."/>
            <person name="Hainaut M."/>
            <person name="Kuo A."/>
            <person name="Kohler A."/>
            <person name="Murat C."/>
            <person name="Tang N."/>
            <person name="Roy S."/>
            <person name="Loubradou J."/>
            <person name="Henrissat B."/>
            <person name="Grigoriev I.V."/>
            <person name="Corradi N."/>
            <person name="Roux C."/>
            <person name="Martin F.M."/>
        </authorList>
    </citation>
    <scope>NUCLEOTIDE SEQUENCE [LARGE SCALE GENOMIC DNA]</scope>
    <source>
        <strain evidence="7 8">DAOM 227022</strain>
    </source>
</reference>
<dbReference type="GO" id="GO:0034993">
    <property type="term" value="C:meiotic nuclear membrane microtubule tethering complex"/>
    <property type="evidence" value="ECO:0007669"/>
    <property type="project" value="TreeGrafter"/>
</dbReference>
<evidence type="ECO:0000256" key="4">
    <source>
        <dbReference type="ARBA" id="ARBA00023136"/>
    </source>
</evidence>
<evidence type="ECO:0000256" key="1">
    <source>
        <dbReference type="ARBA" id="ARBA00004370"/>
    </source>
</evidence>
<keyword evidence="8" id="KW-1185">Reference proteome</keyword>
<dbReference type="Gene3D" id="2.60.120.260">
    <property type="entry name" value="Galactose-binding domain-like"/>
    <property type="match status" value="1"/>
</dbReference>
<dbReference type="OrthoDB" id="342281at2759"/>
<gene>
    <name evidence="7" type="ORF">C1645_760755</name>
</gene>
<evidence type="ECO:0000256" key="2">
    <source>
        <dbReference type="ARBA" id="ARBA00022692"/>
    </source>
</evidence>